<evidence type="ECO:0000313" key="2">
    <source>
        <dbReference type="Proteomes" id="UP000000374"/>
    </source>
</evidence>
<dbReference type="Proteomes" id="UP000000374">
    <property type="component" value="Chromosome"/>
</dbReference>
<name>A1WI66_VEREI</name>
<organism evidence="1 2">
    <name type="scientific">Verminephrobacter eiseniae (strain EF01-2)</name>
    <dbReference type="NCBI Taxonomy" id="391735"/>
    <lineage>
        <taxon>Bacteria</taxon>
        <taxon>Pseudomonadati</taxon>
        <taxon>Pseudomonadota</taxon>
        <taxon>Betaproteobacteria</taxon>
        <taxon>Burkholderiales</taxon>
        <taxon>Comamonadaceae</taxon>
        <taxon>Verminephrobacter</taxon>
    </lineage>
</organism>
<sequence>MIEGLVHFGRQRVQFHQLCNQSRQVAVLSIVRLPHPPARTKAAEAPRAFRLRYFLLDEPLAEVGGHDRGLGPVPHSIPESSGHFVGFACRTSALSTLGLRVHERFGKWNQRRG</sequence>
<reference evidence="2" key="1">
    <citation type="submission" date="2006-12" db="EMBL/GenBank/DDBJ databases">
        <title>Complete sequence of chromosome 1 of Verminephrobacter eiseniae EF01-2.</title>
        <authorList>
            <person name="Copeland A."/>
            <person name="Lucas S."/>
            <person name="Lapidus A."/>
            <person name="Barry K."/>
            <person name="Detter J.C."/>
            <person name="Glavina del Rio T."/>
            <person name="Dalin E."/>
            <person name="Tice H."/>
            <person name="Pitluck S."/>
            <person name="Chertkov O."/>
            <person name="Brettin T."/>
            <person name="Bruce D."/>
            <person name="Han C."/>
            <person name="Tapia R."/>
            <person name="Gilna P."/>
            <person name="Schmutz J."/>
            <person name="Larimer F."/>
            <person name="Land M."/>
            <person name="Hauser L."/>
            <person name="Kyrpides N."/>
            <person name="Kim E."/>
            <person name="Stahl D."/>
            <person name="Richardson P."/>
        </authorList>
    </citation>
    <scope>NUCLEOTIDE SEQUENCE [LARGE SCALE GENOMIC DNA]</scope>
    <source>
        <strain evidence="2">EF01-2</strain>
    </source>
</reference>
<keyword evidence="2" id="KW-1185">Reference proteome</keyword>
<dbReference type="HOGENOM" id="CLU_2132456_0_0_4"/>
<gene>
    <name evidence="1" type="ordered locus">Veis_1564</name>
</gene>
<proteinExistence type="predicted"/>
<protein>
    <submittedName>
        <fullName evidence="1">Uncharacterized protein</fullName>
    </submittedName>
</protein>
<dbReference type="EMBL" id="CP000542">
    <property type="protein sequence ID" value="ABM57323.1"/>
    <property type="molecule type" value="Genomic_DNA"/>
</dbReference>
<dbReference type="AlphaFoldDB" id="A1WI66"/>
<evidence type="ECO:0000313" key="1">
    <source>
        <dbReference type="EMBL" id="ABM57323.1"/>
    </source>
</evidence>
<accession>A1WI66</accession>
<dbReference type="KEGG" id="vei:Veis_1564"/>